<feature type="domain" description="CusB-like barrel-sandwich hybrid" evidence="6">
    <location>
        <begin position="140"/>
        <end position="260"/>
    </location>
</feature>
<proteinExistence type="inferred from homology"/>
<feature type="domain" description="CzcB-like C-terminal circularly permuted SH3-like" evidence="8">
    <location>
        <begin position="348"/>
        <end position="407"/>
    </location>
</feature>
<evidence type="ECO:0000256" key="1">
    <source>
        <dbReference type="ARBA" id="ARBA00009477"/>
    </source>
</evidence>
<dbReference type="Pfam" id="PF25975">
    <property type="entry name" value="CzcB_C"/>
    <property type="match status" value="1"/>
</dbReference>
<dbReference type="Pfam" id="PF25919">
    <property type="entry name" value="BSH_CusB"/>
    <property type="match status" value="1"/>
</dbReference>
<keyword evidence="10" id="KW-1185">Reference proteome</keyword>
<dbReference type="InterPro" id="IPR058792">
    <property type="entry name" value="Beta-barrel_RND_2"/>
</dbReference>
<dbReference type="Proteomes" id="UP001596031">
    <property type="component" value="Unassembled WGS sequence"/>
</dbReference>
<name>A0ABW0PCV5_9BURK</name>
<dbReference type="InterPro" id="IPR051909">
    <property type="entry name" value="MFP_Cation_Efflux"/>
</dbReference>
<dbReference type="Gene3D" id="2.40.50.320">
    <property type="entry name" value="Copper binding periplasmic protein CusF"/>
    <property type="match status" value="1"/>
</dbReference>
<dbReference type="InterPro" id="IPR058790">
    <property type="entry name" value="BSH_CusB"/>
</dbReference>
<evidence type="ECO:0000256" key="2">
    <source>
        <dbReference type="ARBA" id="ARBA00022448"/>
    </source>
</evidence>
<evidence type="ECO:0000313" key="10">
    <source>
        <dbReference type="Proteomes" id="UP001596031"/>
    </source>
</evidence>
<evidence type="ECO:0000259" key="8">
    <source>
        <dbReference type="Pfam" id="PF25975"/>
    </source>
</evidence>
<dbReference type="Pfam" id="PF11604">
    <property type="entry name" value="CusF_Ec"/>
    <property type="match status" value="1"/>
</dbReference>
<dbReference type="InterPro" id="IPR045800">
    <property type="entry name" value="HMBD"/>
</dbReference>
<dbReference type="InterPro" id="IPR058649">
    <property type="entry name" value="CzcB_C"/>
</dbReference>
<dbReference type="Gene3D" id="2.40.420.20">
    <property type="match status" value="1"/>
</dbReference>
<organism evidence="9 10">
    <name type="scientific">Massilia jejuensis</name>
    <dbReference type="NCBI Taxonomy" id="648894"/>
    <lineage>
        <taxon>Bacteria</taxon>
        <taxon>Pseudomonadati</taxon>
        <taxon>Pseudomonadota</taxon>
        <taxon>Betaproteobacteria</taxon>
        <taxon>Burkholderiales</taxon>
        <taxon>Oxalobacteraceae</taxon>
        <taxon>Telluria group</taxon>
        <taxon>Massilia</taxon>
    </lineage>
</organism>
<sequence>MNWKTMAIALLAVLVVGAGGYSVYRLGMNKGMEAAAGAAPAAHAGAGSTGGALDPATGRKVLYWHDPMVPGQKFDKPGKSPFMDMQLVPVYADAPADEAKVSISPVVEQNLGIRTAEVTRGKLAMGVEAVGTVAWNERDVALVQARSAGFVERLFVRAPLDPVKKGQPLAAVYVPDWVAAQEEFLAVKRMPGNGLDGLLDGARQRMRLAGMTDAQIRAVDAGGKVQPRVTINAPIGGVVSELSVREGTTVAVGAPMFRINGLGTVWVNAEVPEAAAAQVRPGSIVEARTPSSPGTVLKGRVSAILPEVDPATRTLRARVELENPGQRLVPGMFATVRFAPAAGTDTLLVPTEAVIQTGQRSVVMVALGEGKFTPVEVEPGSEGDGKTEIRRGLEAGQKVVVSGQFLIDSEASLRGTATRLAEPPKADQVSQAPQGVRPQLADTGAGTGADTGAGHHRGEGKVESIDKDEIVLSHGPVPSLQWPPMTMGFKLPAGGLPGEFAVGDSVTFEFRQSGEGEYEIINITRTPGEQKGRK</sequence>
<dbReference type="InterPro" id="IPR021647">
    <property type="entry name" value="CusF_Ec"/>
</dbReference>
<feature type="domain" description="CusB-like three alpha-helical bundle" evidence="5">
    <location>
        <begin position="176"/>
        <end position="227"/>
    </location>
</feature>
<dbReference type="InterPro" id="IPR058791">
    <property type="entry name" value="3HB_CusB"/>
</dbReference>
<feature type="region of interest" description="Disordered" evidence="3">
    <location>
        <begin position="421"/>
        <end position="460"/>
    </location>
</feature>
<dbReference type="SUPFAM" id="SSF111369">
    <property type="entry name" value="HlyD-like secretion proteins"/>
    <property type="match status" value="1"/>
</dbReference>
<dbReference type="PANTHER" id="PTHR30097">
    <property type="entry name" value="CATION EFFLUX SYSTEM PROTEIN CUSB"/>
    <property type="match status" value="1"/>
</dbReference>
<evidence type="ECO:0000313" key="9">
    <source>
        <dbReference type="EMBL" id="MFC5510471.1"/>
    </source>
</evidence>
<feature type="domain" description="CusB-like beta-barrel" evidence="7">
    <location>
        <begin position="264"/>
        <end position="341"/>
    </location>
</feature>
<reference evidence="10" key="1">
    <citation type="journal article" date="2019" name="Int. J. Syst. Evol. Microbiol.">
        <title>The Global Catalogue of Microorganisms (GCM) 10K type strain sequencing project: providing services to taxonomists for standard genome sequencing and annotation.</title>
        <authorList>
            <consortium name="The Broad Institute Genomics Platform"/>
            <consortium name="The Broad Institute Genome Sequencing Center for Infectious Disease"/>
            <person name="Wu L."/>
            <person name="Ma J."/>
        </authorList>
    </citation>
    <scope>NUCLEOTIDE SEQUENCE [LARGE SCALE GENOMIC DNA]</scope>
    <source>
        <strain evidence="10">CCUG 38813</strain>
    </source>
</reference>
<feature type="domain" description="Heavy metal binding" evidence="4">
    <location>
        <begin position="63"/>
        <end position="90"/>
    </location>
</feature>
<dbReference type="EMBL" id="JBHSMS010000015">
    <property type="protein sequence ID" value="MFC5510471.1"/>
    <property type="molecule type" value="Genomic_DNA"/>
</dbReference>
<dbReference type="PANTHER" id="PTHR30097:SF15">
    <property type="entry name" value="CATION EFFLUX SYSTEM PROTEIN CUSB"/>
    <property type="match status" value="1"/>
</dbReference>
<comment type="caution">
    <text evidence="9">The sequence shown here is derived from an EMBL/GenBank/DDBJ whole genome shotgun (WGS) entry which is preliminary data.</text>
</comment>
<dbReference type="InterPro" id="IPR006143">
    <property type="entry name" value="RND_pump_MFP"/>
</dbReference>
<dbReference type="RefSeq" id="WP_379717802.1">
    <property type="nucleotide sequence ID" value="NZ_JBHSMS010000015.1"/>
</dbReference>
<protein>
    <submittedName>
        <fullName evidence="9">Efflux RND transporter periplasmic adaptor subunit</fullName>
    </submittedName>
</protein>
<dbReference type="Pfam" id="PF25954">
    <property type="entry name" value="Beta-barrel_RND_2"/>
    <property type="match status" value="1"/>
</dbReference>
<dbReference type="Pfam" id="PF19335">
    <property type="entry name" value="HMBD"/>
    <property type="match status" value="1"/>
</dbReference>
<evidence type="ECO:0000259" key="6">
    <source>
        <dbReference type="Pfam" id="PF25919"/>
    </source>
</evidence>
<dbReference type="Gene3D" id="6.10.140.730">
    <property type="match status" value="1"/>
</dbReference>
<keyword evidence="2" id="KW-0813">Transport</keyword>
<dbReference type="InterPro" id="IPR042230">
    <property type="entry name" value="CusF_sf"/>
</dbReference>
<dbReference type="Pfam" id="PF25869">
    <property type="entry name" value="3HB_CusB"/>
    <property type="match status" value="1"/>
</dbReference>
<dbReference type="Gene3D" id="2.40.30.170">
    <property type="match status" value="1"/>
</dbReference>
<evidence type="ECO:0000259" key="7">
    <source>
        <dbReference type="Pfam" id="PF25954"/>
    </source>
</evidence>
<gene>
    <name evidence="9" type="ORF">ACFPOU_04920</name>
</gene>
<accession>A0ABW0PCV5</accession>
<evidence type="ECO:0000259" key="4">
    <source>
        <dbReference type="Pfam" id="PF19335"/>
    </source>
</evidence>
<evidence type="ECO:0000256" key="3">
    <source>
        <dbReference type="SAM" id="MobiDB-lite"/>
    </source>
</evidence>
<dbReference type="Gene3D" id="2.40.50.100">
    <property type="match status" value="1"/>
</dbReference>
<dbReference type="NCBIfam" id="TIGR01730">
    <property type="entry name" value="RND_mfp"/>
    <property type="match status" value="1"/>
</dbReference>
<evidence type="ECO:0000259" key="5">
    <source>
        <dbReference type="Pfam" id="PF25869"/>
    </source>
</evidence>
<comment type="similarity">
    <text evidence="1">Belongs to the membrane fusion protein (MFP) (TC 8.A.1) family.</text>
</comment>